<evidence type="ECO:0000313" key="6">
    <source>
        <dbReference type="Proteomes" id="UP001209878"/>
    </source>
</evidence>
<dbReference type="GO" id="GO:0031490">
    <property type="term" value="F:chromatin DNA binding"/>
    <property type="evidence" value="ECO:0007669"/>
    <property type="project" value="TreeGrafter"/>
</dbReference>
<dbReference type="InterPro" id="IPR026937">
    <property type="entry name" value="SBNO_Helicase_C_dom"/>
</dbReference>
<reference evidence="5" key="1">
    <citation type="journal article" date="2023" name="Mol. Biol. Evol.">
        <title>Third-Generation Sequencing Reveals the Adaptive Role of the Epigenome in Three Deep-Sea Polychaetes.</title>
        <authorList>
            <person name="Perez M."/>
            <person name="Aroh O."/>
            <person name="Sun Y."/>
            <person name="Lan Y."/>
            <person name="Juniper S.K."/>
            <person name="Young C.R."/>
            <person name="Angers B."/>
            <person name="Qian P.Y."/>
        </authorList>
    </citation>
    <scope>NUCLEOTIDE SEQUENCE</scope>
    <source>
        <strain evidence="5">R07B-5</strain>
    </source>
</reference>
<dbReference type="Pfam" id="PF25373">
    <property type="entry name" value="SBNO"/>
    <property type="match status" value="1"/>
</dbReference>
<gene>
    <name evidence="5" type="ORF">NP493_1355g00006</name>
</gene>
<dbReference type="Proteomes" id="UP001209878">
    <property type="component" value="Unassembled WGS sequence"/>
</dbReference>
<protein>
    <submittedName>
        <fullName evidence="5">Uncharacterized protein</fullName>
    </submittedName>
</protein>
<sequence length="934" mass="103271">MERLGLWGDGAAFKSFQEFLDTIHKKGLGVAEMLAMEMKTSGMYVSRGLSFQEAEFVNVEICLDESQKKMYNTAAHLWGELRRSLDVAVERTSCSNNRVWSNFWAAHQRFFKQLCLGMKVPAIVTEAKTVLDSGHCVVIGLQTTGEASMDSELNKCKMAPLVGFVSLCREILTRFIEQSFPVTNENQNVAHPIDDWCCTAKQMLLSFANRIELPNSPLDDIIDRLGGPGCVAEMTGRRGRMVRRSPQSQPQYELRDKDLPGGLDSINVTERNLFMQGSKFVAIISDAASTGISLHADLRVGNQRRRVHLTLELPWSADKAVQQLGRSHRSNQSSGPLYKLITTDLGGERRFASAVARRLQSLGALTKGDRRAASGADLTEFNFDTPYGRTALRTMYSAICRNVIVPGVALATVAAAGQDFAAFNAELHDCLASMGVLESATLTDLPKVKDKESSDVGKFLNRILGLSVEHQNLIFNYFTKSLSAQVASAKKEGKYSEGLVDITASSINIVGKPREVFNANMSSSNPTRHFVLNIDRGMSWQRALQRLSNYDTSEESPNGFYCSRREHKGRRWFILATQKHTSSHLFTIARPNTGVSGFEEEKTDLLHKYMPISREKAETGWTEQYNSTRERCIHGPQCRSGSSCTVGARCYGMHLLCGGIVTMLSLLETTLARYGPQLQLTKAESTLRVVRVQLENGERLVGVRYPHTLLHLVEKAINDRRMMELAQRQQRQLLLMQQQLMSTSATPQSNTSTTTSHVTSVQCSDSSDASHVTSIHANDSAGASHVTSVSIIEQVTPVNKKCFLKAITPPVTIKNFFKPAKTPPSDSNDGSCCSSTDNEAQVHCNGGTRPSDGSNTRLKTSISMKRPRPPNTGKQPTSKRVKQSSIASLFARGKRPEDTESTTQRRQCPVCGETFQTSLSNAQINEHIDTCLID</sequence>
<feature type="region of interest" description="Disordered" evidence="1">
    <location>
        <begin position="843"/>
        <end position="906"/>
    </location>
</feature>
<feature type="compositionally biased region" description="Polar residues" evidence="1">
    <location>
        <begin position="824"/>
        <end position="834"/>
    </location>
</feature>
<feature type="domain" description="Strawberry notch AAA" evidence="3">
    <location>
        <begin position="1"/>
        <end position="73"/>
    </location>
</feature>
<evidence type="ECO:0000256" key="1">
    <source>
        <dbReference type="SAM" id="MobiDB-lite"/>
    </source>
</evidence>
<dbReference type="PANTHER" id="PTHR12706">
    <property type="entry name" value="STRAWBERRY NOTCH-RELATED"/>
    <property type="match status" value="1"/>
</dbReference>
<dbReference type="EMBL" id="JAODUO010001354">
    <property type="protein sequence ID" value="KAK2165679.1"/>
    <property type="molecule type" value="Genomic_DNA"/>
</dbReference>
<feature type="domain" description="Strawberry notch helicase C" evidence="2">
    <location>
        <begin position="217"/>
        <end position="501"/>
    </location>
</feature>
<name>A0AAD9K6A4_RIDPI</name>
<organism evidence="5 6">
    <name type="scientific">Ridgeia piscesae</name>
    <name type="common">Tubeworm</name>
    <dbReference type="NCBI Taxonomy" id="27915"/>
    <lineage>
        <taxon>Eukaryota</taxon>
        <taxon>Metazoa</taxon>
        <taxon>Spiralia</taxon>
        <taxon>Lophotrochozoa</taxon>
        <taxon>Annelida</taxon>
        <taxon>Polychaeta</taxon>
        <taxon>Sedentaria</taxon>
        <taxon>Canalipalpata</taxon>
        <taxon>Sabellida</taxon>
        <taxon>Siboglinidae</taxon>
        <taxon>Ridgeia</taxon>
    </lineage>
</organism>
<dbReference type="GO" id="GO:0042393">
    <property type="term" value="F:histone binding"/>
    <property type="evidence" value="ECO:0007669"/>
    <property type="project" value="TreeGrafter"/>
</dbReference>
<proteinExistence type="predicted"/>
<dbReference type="InterPro" id="IPR057332">
    <property type="entry name" value="SBNO_a/b_dom"/>
</dbReference>
<dbReference type="InterPro" id="IPR039187">
    <property type="entry name" value="SNO_AAA"/>
</dbReference>
<feature type="domain" description="SBNO alpha/beta" evidence="4">
    <location>
        <begin position="538"/>
        <end position="649"/>
    </location>
</feature>
<evidence type="ECO:0000313" key="5">
    <source>
        <dbReference type="EMBL" id="KAK2165679.1"/>
    </source>
</evidence>
<evidence type="ECO:0000259" key="2">
    <source>
        <dbReference type="Pfam" id="PF13871"/>
    </source>
</evidence>
<feature type="region of interest" description="Disordered" evidence="1">
    <location>
        <begin position="815"/>
        <end position="834"/>
    </location>
</feature>
<feature type="compositionally biased region" description="Polar residues" evidence="1">
    <location>
        <begin position="851"/>
        <end position="863"/>
    </location>
</feature>
<dbReference type="InterPro" id="IPR026741">
    <property type="entry name" value="SNO"/>
</dbReference>
<keyword evidence="6" id="KW-1185">Reference proteome</keyword>
<evidence type="ECO:0000259" key="3">
    <source>
        <dbReference type="Pfam" id="PF13872"/>
    </source>
</evidence>
<dbReference type="PANTHER" id="PTHR12706:SF33">
    <property type="entry name" value="PROTEIN WITH HELICASE_C DOMAIN"/>
    <property type="match status" value="1"/>
</dbReference>
<dbReference type="Gene3D" id="3.30.160.60">
    <property type="entry name" value="Classic Zinc Finger"/>
    <property type="match status" value="1"/>
</dbReference>
<evidence type="ECO:0000259" key="4">
    <source>
        <dbReference type="Pfam" id="PF25373"/>
    </source>
</evidence>
<dbReference type="Pfam" id="PF13872">
    <property type="entry name" value="AAA_34"/>
    <property type="match status" value="1"/>
</dbReference>
<dbReference type="GO" id="GO:0006355">
    <property type="term" value="P:regulation of DNA-templated transcription"/>
    <property type="evidence" value="ECO:0007669"/>
    <property type="project" value="InterPro"/>
</dbReference>
<accession>A0AAD9K6A4</accession>
<dbReference type="GO" id="GO:0005634">
    <property type="term" value="C:nucleus"/>
    <property type="evidence" value="ECO:0007669"/>
    <property type="project" value="TreeGrafter"/>
</dbReference>
<dbReference type="Pfam" id="PF13871">
    <property type="entry name" value="Helicase_C_4"/>
    <property type="match status" value="1"/>
</dbReference>
<dbReference type="AlphaFoldDB" id="A0AAD9K6A4"/>
<comment type="caution">
    <text evidence="5">The sequence shown here is derived from an EMBL/GenBank/DDBJ whole genome shotgun (WGS) entry which is preliminary data.</text>
</comment>